<dbReference type="AlphaFoldDB" id="A0ABC9HEP0"/>
<dbReference type="EMBL" id="CAXIPR030005070">
    <property type="protein sequence ID" value="CAM0151961.1"/>
    <property type="molecule type" value="Genomic_DNA"/>
</dbReference>
<evidence type="ECO:0000256" key="5">
    <source>
        <dbReference type="SAM" id="MobiDB-lite"/>
    </source>
</evidence>
<dbReference type="InterPro" id="IPR036638">
    <property type="entry name" value="HLH_DNA-bd_sf"/>
</dbReference>
<dbReference type="SUPFAM" id="SSF47459">
    <property type="entry name" value="HLH, helix-loop-helix DNA-binding domain"/>
    <property type="match status" value="1"/>
</dbReference>
<keyword evidence="8" id="KW-1185">Reference proteome</keyword>
<evidence type="ECO:0000256" key="1">
    <source>
        <dbReference type="ARBA" id="ARBA00005510"/>
    </source>
</evidence>
<dbReference type="SMART" id="SM00353">
    <property type="entry name" value="HLH"/>
    <property type="match status" value="1"/>
</dbReference>
<keyword evidence="2" id="KW-0805">Transcription regulation</keyword>
<feature type="region of interest" description="Disordered" evidence="5">
    <location>
        <begin position="98"/>
        <end position="169"/>
    </location>
</feature>
<dbReference type="PANTHER" id="PTHR45855:SF24">
    <property type="entry name" value="HELIX-LOOP-HELIX DNA-BINDING DOMAIN CONTAINING PROTEIN, EXPRESSED"/>
    <property type="match status" value="1"/>
</dbReference>
<accession>A0ABC9HEP0</accession>
<keyword evidence="3" id="KW-0238">DNA-binding</keyword>
<feature type="region of interest" description="Disordered" evidence="5">
    <location>
        <begin position="283"/>
        <end position="310"/>
    </location>
</feature>
<evidence type="ECO:0000256" key="4">
    <source>
        <dbReference type="ARBA" id="ARBA00023163"/>
    </source>
</evidence>
<evidence type="ECO:0000259" key="6">
    <source>
        <dbReference type="PROSITE" id="PS50888"/>
    </source>
</evidence>
<comment type="caution">
    <text evidence="7">The sequence shown here is derived from an EMBL/GenBank/DDBJ whole genome shotgun (WGS) entry which is preliminary data.</text>
</comment>
<evidence type="ECO:0000256" key="2">
    <source>
        <dbReference type="ARBA" id="ARBA00023015"/>
    </source>
</evidence>
<dbReference type="Proteomes" id="UP001497457">
    <property type="component" value="Unassembled WGS sequence"/>
</dbReference>
<feature type="domain" description="BHLH" evidence="6">
    <location>
        <begin position="156"/>
        <end position="206"/>
    </location>
</feature>
<protein>
    <recommendedName>
        <fullName evidence="6">BHLH domain-containing protein</fullName>
    </recommendedName>
</protein>
<reference evidence="7 8" key="1">
    <citation type="submission" date="2024-10" db="EMBL/GenBank/DDBJ databases">
        <authorList>
            <person name="Ryan C."/>
        </authorList>
    </citation>
    <scope>NUCLEOTIDE SEQUENCE [LARGE SCALE GENOMIC DNA]</scope>
</reference>
<dbReference type="GO" id="GO:0003677">
    <property type="term" value="F:DNA binding"/>
    <property type="evidence" value="ECO:0007669"/>
    <property type="project" value="UniProtKB-KW"/>
</dbReference>
<dbReference type="PROSITE" id="PS50888">
    <property type="entry name" value="BHLH"/>
    <property type="match status" value="1"/>
</dbReference>
<dbReference type="InterPro" id="IPR011598">
    <property type="entry name" value="bHLH_dom"/>
</dbReference>
<evidence type="ECO:0000256" key="3">
    <source>
        <dbReference type="ARBA" id="ARBA00023125"/>
    </source>
</evidence>
<keyword evidence="4" id="KW-0804">Transcription</keyword>
<dbReference type="InterPro" id="IPR031066">
    <property type="entry name" value="bHLH_ALC-like_plant"/>
</dbReference>
<proteinExistence type="inferred from homology"/>
<dbReference type="Pfam" id="PF00010">
    <property type="entry name" value="HLH"/>
    <property type="match status" value="1"/>
</dbReference>
<evidence type="ECO:0000313" key="7">
    <source>
        <dbReference type="EMBL" id="CAM0151961.1"/>
    </source>
</evidence>
<comment type="similarity">
    <text evidence="1">Belongs to the bHLH protein family.</text>
</comment>
<organism evidence="7 8">
    <name type="scientific">Urochloa decumbens</name>
    <dbReference type="NCBI Taxonomy" id="240449"/>
    <lineage>
        <taxon>Eukaryota</taxon>
        <taxon>Viridiplantae</taxon>
        <taxon>Streptophyta</taxon>
        <taxon>Embryophyta</taxon>
        <taxon>Tracheophyta</taxon>
        <taxon>Spermatophyta</taxon>
        <taxon>Magnoliopsida</taxon>
        <taxon>Liliopsida</taxon>
        <taxon>Poales</taxon>
        <taxon>Poaceae</taxon>
        <taxon>PACMAD clade</taxon>
        <taxon>Panicoideae</taxon>
        <taxon>Panicodae</taxon>
        <taxon>Paniceae</taxon>
        <taxon>Melinidinae</taxon>
        <taxon>Urochloa</taxon>
    </lineage>
</organism>
<gene>
    <name evidence="7" type="ORF">URODEC1_LOCUS124841</name>
</gene>
<name>A0ABC9HEP0_9POAL</name>
<feature type="compositionally biased region" description="Low complexity" evidence="5">
    <location>
        <begin position="294"/>
        <end position="304"/>
    </location>
</feature>
<sequence>MMNYPAGHAAAGPWCYPDDAGEARNTTTSFADDMIADHYFTDDLFQLAWSGSGAPGSMPAAAARSAPPPPEVRFDPPSEGEMAAWLISSIVVRGEGLASNNDGSDVPAVTKKPSDDTSTAAADKKEKLPLTEGMGSTEQEMRKPRAGGSSRRSHTHHGEAHKLTEKRRRHKINERLRTLQQLVPGCDDKSNQTATLDQAIQYMKSLQHYVQAMPDGPAACPPLPAPCHAVPPAVAPATAMPMPAAPMMVPAMLQLPHYPAPVPVLMPAAAAQLYPVAAPPMATAVSASHRRHGSSSSKRNGSSRSLRKKH</sequence>
<dbReference type="Gene3D" id="4.10.280.10">
    <property type="entry name" value="Helix-loop-helix DNA-binding domain"/>
    <property type="match status" value="1"/>
</dbReference>
<evidence type="ECO:0000313" key="8">
    <source>
        <dbReference type="Proteomes" id="UP001497457"/>
    </source>
</evidence>
<dbReference type="PANTHER" id="PTHR45855">
    <property type="entry name" value="TRANSCRIPTION FACTOR PIF1-RELATED"/>
    <property type="match status" value="1"/>
</dbReference>